<accession>A0AAV7G780</accession>
<keyword evidence="6" id="KW-0106">Calcium</keyword>
<evidence type="ECO:0000256" key="6">
    <source>
        <dbReference type="ARBA" id="ARBA00022837"/>
    </source>
</evidence>
<comment type="similarity">
    <text evidence="2">Belongs to the MCU (TC 1.A.77) family.</text>
</comment>
<reference evidence="11 12" key="1">
    <citation type="journal article" date="2021" name="Hortic Res">
        <title>Chromosome-scale assembly of the Dendrobium chrysotoxum genome enhances the understanding of orchid evolution.</title>
        <authorList>
            <person name="Zhang Y."/>
            <person name="Zhang G.Q."/>
            <person name="Zhang D."/>
            <person name="Liu X.D."/>
            <person name="Xu X.Y."/>
            <person name="Sun W.H."/>
            <person name="Yu X."/>
            <person name="Zhu X."/>
            <person name="Wang Z.W."/>
            <person name="Zhao X."/>
            <person name="Zhong W.Y."/>
            <person name="Chen H."/>
            <person name="Yin W.L."/>
            <person name="Huang T."/>
            <person name="Niu S.C."/>
            <person name="Liu Z.J."/>
        </authorList>
    </citation>
    <scope>NUCLEOTIDE SEQUENCE [LARGE SCALE GENOMIC DNA]</scope>
    <source>
        <strain evidence="11">Lindl</strain>
    </source>
</reference>
<dbReference type="GO" id="GO:0051560">
    <property type="term" value="P:mitochondrial calcium ion homeostasis"/>
    <property type="evidence" value="ECO:0007669"/>
    <property type="project" value="InterPro"/>
</dbReference>
<evidence type="ECO:0000256" key="1">
    <source>
        <dbReference type="ARBA" id="ARBA00004141"/>
    </source>
</evidence>
<dbReference type="AlphaFoldDB" id="A0AAV7G780"/>
<keyword evidence="5" id="KW-0812">Transmembrane</keyword>
<dbReference type="PANTHER" id="PTHR13462">
    <property type="entry name" value="CALCIUM UNIPORTER PROTEIN, MITOCHONDRIAL"/>
    <property type="match status" value="1"/>
</dbReference>
<gene>
    <name evidence="11" type="ORF">IEQ34_018651</name>
</gene>
<organism evidence="11 12">
    <name type="scientific">Dendrobium chrysotoxum</name>
    <name type="common">Orchid</name>
    <dbReference type="NCBI Taxonomy" id="161865"/>
    <lineage>
        <taxon>Eukaryota</taxon>
        <taxon>Viridiplantae</taxon>
        <taxon>Streptophyta</taxon>
        <taxon>Embryophyta</taxon>
        <taxon>Tracheophyta</taxon>
        <taxon>Spermatophyta</taxon>
        <taxon>Magnoliopsida</taxon>
        <taxon>Liliopsida</taxon>
        <taxon>Asparagales</taxon>
        <taxon>Orchidaceae</taxon>
        <taxon>Epidendroideae</taxon>
        <taxon>Malaxideae</taxon>
        <taxon>Dendrobiinae</taxon>
        <taxon>Dendrobium</taxon>
    </lineage>
</organism>
<evidence type="ECO:0000256" key="8">
    <source>
        <dbReference type="ARBA" id="ARBA00023065"/>
    </source>
</evidence>
<comment type="caution">
    <text evidence="11">The sequence shown here is derived from an EMBL/GenBank/DDBJ whole genome shotgun (WGS) entry which is preliminary data.</text>
</comment>
<keyword evidence="7" id="KW-1133">Transmembrane helix</keyword>
<dbReference type="Pfam" id="PF04678">
    <property type="entry name" value="MCU"/>
    <property type="match status" value="1"/>
</dbReference>
<evidence type="ECO:0000259" key="10">
    <source>
        <dbReference type="Pfam" id="PF04678"/>
    </source>
</evidence>
<keyword evidence="9" id="KW-0472">Membrane</keyword>
<dbReference type="PANTHER" id="PTHR13462:SF31">
    <property type="entry name" value="CALCIUM UNIPORTER PROTEIN 1, MITOCHONDRIAL"/>
    <property type="match status" value="1"/>
</dbReference>
<keyword evidence="12" id="KW-1185">Reference proteome</keyword>
<dbReference type="InterPro" id="IPR006769">
    <property type="entry name" value="MCU_C"/>
</dbReference>
<evidence type="ECO:0000313" key="12">
    <source>
        <dbReference type="Proteomes" id="UP000775213"/>
    </source>
</evidence>
<keyword evidence="3" id="KW-0813">Transport</keyword>
<protein>
    <recommendedName>
        <fullName evidence="10">Calcium uniporter protein C-terminal domain-containing protein</fullName>
    </recommendedName>
</protein>
<keyword evidence="4" id="KW-0109">Calcium transport</keyword>
<keyword evidence="8" id="KW-0406">Ion transport</keyword>
<evidence type="ECO:0000256" key="7">
    <source>
        <dbReference type="ARBA" id="ARBA00022989"/>
    </source>
</evidence>
<dbReference type="GO" id="GO:0015292">
    <property type="term" value="F:uniporter activity"/>
    <property type="evidence" value="ECO:0007669"/>
    <property type="project" value="TreeGrafter"/>
</dbReference>
<dbReference type="InterPro" id="IPR039055">
    <property type="entry name" value="MCU_fam"/>
</dbReference>
<proteinExistence type="inferred from homology"/>
<evidence type="ECO:0000256" key="4">
    <source>
        <dbReference type="ARBA" id="ARBA00022568"/>
    </source>
</evidence>
<evidence type="ECO:0000256" key="2">
    <source>
        <dbReference type="ARBA" id="ARBA00005653"/>
    </source>
</evidence>
<evidence type="ECO:0000256" key="9">
    <source>
        <dbReference type="ARBA" id="ARBA00023136"/>
    </source>
</evidence>
<sequence>MALRLAQSYLLSLTRYPAGAPAHLRRFLQSRPIPRPTIPAPDRPSLPLGDELINMIRGLNANRFPNDLLPPEMNAAVMETRGWITAAEVKKVMRATEMEAVKSRLNAIPQSHISQTEFLSICRHQSSTEENAAAIARSLDECGVVIAFGNLIAKAIGKVIPMPFTKQQDQTTKELKEMEAKKAEIDKKAIAGVRRELWCGMGFLAAQTLGLMRLTFWELSWDVMEPICFFLTSAYFMAGYAFFLRTSKEPSFEGFFECRFAAKQKRIMRNCGFDLSKFNRLRLKGCLSESSI</sequence>
<dbReference type="GO" id="GO:0036444">
    <property type="term" value="P:calcium import into the mitochondrion"/>
    <property type="evidence" value="ECO:0007669"/>
    <property type="project" value="TreeGrafter"/>
</dbReference>
<dbReference type="Proteomes" id="UP000775213">
    <property type="component" value="Unassembled WGS sequence"/>
</dbReference>
<evidence type="ECO:0000313" key="11">
    <source>
        <dbReference type="EMBL" id="KAH0451352.1"/>
    </source>
</evidence>
<dbReference type="GO" id="GO:0005262">
    <property type="term" value="F:calcium channel activity"/>
    <property type="evidence" value="ECO:0007669"/>
    <property type="project" value="TreeGrafter"/>
</dbReference>
<dbReference type="EMBL" id="JAGFBR010000017">
    <property type="protein sequence ID" value="KAH0451352.1"/>
    <property type="molecule type" value="Genomic_DNA"/>
</dbReference>
<name>A0AAV7G780_DENCH</name>
<comment type="subcellular location">
    <subcellularLocation>
        <location evidence="1">Membrane</location>
        <topology evidence="1">Multi-pass membrane protein</topology>
    </subcellularLocation>
</comment>
<evidence type="ECO:0000256" key="3">
    <source>
        <dbReference type="ARBA" id="ARBA00022448"/>
    </source>
</evidence>
<dbReference type="GO" id="GO:1990246">
    <property type="term" value="C:uniplex complex"/>
    <property type="evidence" value="ECO:0007669"/>
    <property type="project" value="TreeGrafter"/>
</dbReference>
<evidence type="ECO:0000256" key="5">
    <source>
        <dbReference type="ARBA" id="ARBA00022692"/>
    </source>
</evidence>
<feature type="domain" description="Calcium uniporter protein C-terminal" evidence="10">
    <location>
        <begin position="166"/>
        <end position="281"/>
    </location>
</feature>